<feature type="disulfide bond" evidence="9">
    <location>
        <begin position="861"/>
        <end position="876"/>
    </location>
</feature>
<keyword evidence="6 9" id="KW-1015">Disulfide bond</keyword>
<dbReference type="GO" id="GO:0005041">
    <property type="term" value="F:low-density lipoprotein particle receptor activity"/>
    <property type="evidence" value="ECO:0007669"/>
    <property type="project" value="TreeGrafter"/>
</dbReference>
<feature type="disulfide bond" evidence="9">
    <location>
        <begin position="715"/>
        <end position="730"/>
    </location>
</feature>
<feature type="disulfide bond" evidence="9">
    <location>
        <begin position="739"/>
        <end position="757"/>
    </location>
</feature>
<feature type="disulfide bond" evidence="9">
    <location>
        <begin position="503"/>
        <end position="515"/>
    </location>
</feature>
<evidence type="ECO:0000256" key="2">
    <source>
        <dbReference type="ARBA" id="ARBA00022692"/>
    </source>
</evidence>
<evidence type="ECO:0000256" key="3">
    <source>
        <dbReference type="ARBA" id="ARBA00022737"/>
    </source>
</evidence>
<comment type="subcellular location">
    <subcellularLocation>
        <location evidence="1">Membrane</location>
        <topology evidence="1">Single-pass membrane protein</topology>
    </subcellularLocation>
</comment>
<dbReference type="GO" id="GO:0005886">
    <property type="term" value="C:plasma membrane"/>
    <property type="evidence" value="ECO:0007669"/>
    <property type="project" value="TreeGrafter"/>
</dbReference>
<feature type="disulfide bond" evidence="9">
    <location>
        <begin position="732"/>
        <end position="744"/>
    </location>
</feature>
<keyword evidence="5" id="KW-0472">Membrane</keyword>
<dbReference type="STRING" id="6689.A0A423U7Y7"/>
<comment type="caution">
    <text evidence="12">The sequence shown here is derived from an EMBL/GenBank/DDBJ whole genome shotgun (WGS) entry which is preliminary data.</text>
</comment>
<keyword evidence="13" id="KW-1185">Reference proteome</keyword>
<dbReference type="Pfam" id="PF00095">
    <property type="entry name" value="WAP"/>
    <property type="match status" value="1"/>
</dbReference>
<evidence type="ECO:0000256" key="5">
    <source>
        <dbReference type="ARBA" id="ARBA00023136"/>
    </source>
</evidence>
<reference evidence="12 13" key="2">
    <citation type="submission" date="2019-01" db="EMBL/GenBank/DDBJ databases">
        <title>The decoding of complex shrimp genome reveals the adaptation for benthos swimmer, frequently molting mechanism and breeding impact on genome.</title>
        <authorList>
            <person name="Sun Y."/>
            <person name="Gao Y."/>
            <person name="Yu Y."/>
        </authorList>
    </citation>
    <scope>NUCLEOTIDE SEQUENCE [LARGE SCALE GENOMIC DNA]</scope>
    <source>
        <tissue evidence="12">Muscle</tissue>
    </source>
</reference>
<feature type="disulfide bond" evidence="9">
    <location>
        <begin position="751"/>
        <end position="766"/>
    </location>
</feature>
<dbReference type="Gene3D" id="4.10.1220.10">
    <property type="entry name" value="EGF-type module"/>
    <property type="match status" value="1"/>
</dbReference>
<dbReference type="OrthoDB" id="10047962at2759"/>
<name>A0A423U7Y7_PENVA</name>
<keyword evidence="7" id="KW-0675">Receptor</keyword>
<feature type="region of interest" description="Disordered" evidence="10">
    <location>
        <begin position="301"/>
        <end position="326"/>
    </location>
</feature>
<keyword evidence="4" id="KW-1133">Transmembrane helix</keyword>
<dbReference type="Gene3D" id="4.10.400.10">
    <property type="entry name" value="Low-density Lipoprotein Receptor"/>
    <property type="match status" value="7"/>
</dbReference>
<keyword evidence="2" id="KW-0812">Transmembrane</keyword>
<dbReference type="GO" id="GO:0030414">
    <property type="term" value="F:peptidase inhibitor activity"/>
    <property type="evidence" value="ECO:0007669"/>
    <property type="project" value="InterPro"/>
</dbReference>
<evidence type="ECO:0000256" key="4">
    <source>
        <dbReference type="ARBA" id="ARBA00022989"/>
    </source>
</evidence>
<feature type="disulfide bond" evidence="9">
    <location>
        <begin position="810"/>
        <end position="822"/>
    </location>
</feature>
<dbReference type="SUPFAM" id="SSF57424">
    <property type="entry name" value="LDL receptor-like module"/>
    <property type="match status" value="8"/>
</dbReference>
<feature type="disulfide bond" evidence="9">
    <location>
        <begin position="544"/>
        <end position="562"/>
    </location>
</feature>
<sequence>MGRKQSLKRVFPAIGRGEDEAAGRAKRGGGSEGGGDFVTEPDVGSDGWGPEGWWDEAVVDENFNPRGYRAANWPFVNGRCPSRSELSGQTPCDFECREDYHCPEMKLCCSNDCGRVCVIPDTSGPTRCGCSVTFFTDLNEYYSSPSDIAKVSHFVWNVLQGSLSPALEPHLFFGSLENRDWLGADVQDDLAIITDANSTFMQSYVDYFPEIFDHFIAINIGDVDQAGKLAAAANHLIEVISLDDLTRIVQEARYDIGGERASGFGLLSRPETRAKGTVIDSPLSATKESANVLNLIQFRRLTRPGGKPGPGAKPARHRNGSLAQEGDRIFPVIIEKNSTQKGQPDESSNKKTVVTSTPCTKRPYPECDGYLSLKDKEDCEKHKAKKNCPEPEAGKTNKKLAVLDEGPKRYLYRTLDYTGHCKAGLFRCSGIPNICLYGELLCNGESNCIFGEDEDEDFCSKRECLVTEFRCDSGQCINKHQECDGKTDCWDGTDEHCASDSDCSTPRTHYCGGACINPLFMCDNILDCPNGEDERDCNCTGFKCNSGECIGEYQLCNGKGDCNDQSDESSETCSGFVCQEGHSKCDSGACIPDYQTVQMDLMNTTVQIIHVPHTNFGVARATVFTPPTYATVGKNAQTDRKDESVCKEVTCPSHRSYKCDSGECIYTSSYRNPRCDGDKDCRDGSDEMNCEDVLCPANEPFRCGSGECIYDSWVCDHYRDCMDGSDERGCDCWYNQISCDSGRCISANSQCNGIRDCLSGNDENECDNFTCPYNRPFKCGSDVCLSDSIFCNEEADCPGDVHEVCLSRECEEYEYQCASGECVSGNRCDGYIDCRDRSDEANCEDFVCPEERPFKCGSAVCDGFYDCSDGEDEQNCITSTTVAAP</sequence>
<evidence type="ECO:0000256" key="6">
    <source>
        <dbReference type="ARBA" id="ARBA00023157"/>
    </source>
</evidence>
<evidence type="ECO:0000256" key="8">
    <source>
        <dbReference type="ARBA" id="ARBA00023180"/>
    </source>
</evidence>
<evidence type="ECO:0000256" key="1">
    <source>
        <dbReference type="ARBA" id="ARBA00004167"/>
    </source>
</evidence>
<evidence type="ECO:0000256" key="10">
    <source>
        <dbReference type="SAM" id="MobiDB-lite"/>
    </source>
</evidence>
<keyword evidence="8" id="KW-0325">Glycoprotein</keyword>
<feature type="region of interest" description="Disordered" evidence="10">
    <location>
        <begin position="1"/>
        <end position="46"/>
    </location>
</feature>
<keyword evidence="3" id="KW-0677">Repeat</keyword>
<feature type="disulfide bond" evidence="9">
    <location>
        <begin position="779"/>
        <end position="797"/>
    </location>
</feature>
<comment type="caution">
    <text evidence="9">Lacks conserved residue(s) required for the propagation of feature annotation.</text>
</comment>
<dbReference type="SMART" id="SM00192">
    <property type="entry name" value="LDLa"/>
    <property type="match status" value="10"/>
</dbReference>
<dbReference type="PROSITE" id="PS01209">
    <property type="entry name" value="LDLRA_1"/>
    <property type="match status" value="2"/>
</dbReference>
<dbReference type="InterPro" id="IPR036055">
    <property type="entry name" value="LDL_receptor-like_sf"/>
</dbReference>
<dbReference type="InterPro" id="IPR023415">
    <property type="entry name" value="LDLR_class-A_CS"/>
</dbReference>
<feature type="disulfide bond" evidence="9">
    <location>
        <begin position="471"/>
        <end position="489"/>
    </location>
</feature>
<dbReference type="PANTHER" id="PTHR22722:SF14">
    <property type="entry name" value="MEGALIN, ISOFORM A"/>
    <property type="match status" value="1"/>
</dbReference>
<dbReference type="SMART" id="SM00217">
    <property type="entry name" value="WAP"/>
    <property type="match status" value="1"/>
</dbReference>
<evidence type="ECO:0000256" key="9">
    <source>
        <dbReference type="PROSITE-ProRule" id="PRU00124"/>
    </source>
</evidence>
<evidence type="ECO:0000313" key="12">
    <source>
        <dbReference type="EMBL" id="ROT84796.1"/>
    </source>
</evidence>
<feature type="disulfide bond" evidence="9">
    <location>
        <begin position="537"/>
        <end position="549"/>
    </location>
</feature>
<feature type="disulfide bond" evidence="9">
    <location>
        <begin position="703"/>
        <end position="721"/>
    </location>
</feature>
<dbReference type="PRINTS" id="PR00261">
    <property type="entry name" value="LDLRECEPTOR"/>
</dbReference>
<dbReference type="PROSITE" id="PS51390">
    <property type="entry name" value="WAP"/>
    <property type="match status" value="1"/>
</dbReference>
<feature type="disulfide bond" evidence="9">
    <location>
        <begin position="464"/>
        <end position="476"/>
    </location>
</feature>
<dbReference type="Gene3D" id="2.40.128.620">
    <property type="match status" value="1"/>
</dbReference>
<organism evidence="12 13">
    <name type="scientific">Penaeus vannamei</name>
    <name type="common">Whiteleg shrimp</name>
    <name type="synonym">Litopenaeus vannamei</name>
    <dbReference type="NCBI Taxonomy" id="6689"/>
    <lineage>
        <taxon>Eukaryota</taxon>
        <taxon>Metazoa</taxon>
        <taxon>Ecdysozoa</taxon>
        <taxon>Arthropoda</taxon>
        <taxon>Crustacea</taxon>
        <taxon>Multicrustacea</taxon>
        <taxon>Malacostraca</taxon>
        <taxon>Eumalacostraca</taxon>
        <taxon>Eucarida</taxon>
        <taxon>Decapoda</taxon>
        <taxon>Dendrobranchiata</taxon>
        <taxon>Penaeoidea</taxon>
        <taxon>Penaeidae</taxon>
        <taxon>Penaeus</taxon>
    </lineage>
</organism>
<dbReference type="InterPro" id="IPR051221">
    <property type="entry name" value="LDLR-related"/>
</dbReference>
<accession>A0A423U7Y7</accession>
<dbReference type="InterPro" id="IPR002172">
    <property type="entry name" value="LDrepeatLR_classA_rpt"/>
</dbReference>
<gene>
    <name evidence="12" type="ORF">C7M84_022006</name>
</gene>
<reference evidence="12 13" key="1">
    <citation type="submission" date="2018-04" db="EMBL/GenBank/DDBJ databases">
        <authorList>
            <person name="Zhang X."/>
            <person name="Yuan J."/>
            <person name="Li F."/>
            <person name="Xiang J."/>
        </authorList>
    </citation>
    <scope>NUCLEOTIDE SEQUENCE [LARGE SCALE GENOMIC DNA]</scope>
    <source>
        <tissue evidence="12">Muscle</tissue>
    </source>
</reference>
<dbReference type="InterPro" id="IPR036645">
    <property type="entry name" value="Elafin-like_sf"/>
</dbReference>
<dbReference type="SUPFAM" id="SSF57256">
    <property type="entry name" value="Elafin-like"/>
    <property type="match status" value="1"/>
</dbReference>
<dbReference type="Pfam" id="PF00057">
    <property type="entry name" value="Ldl_recept_a"/>
    <property type="match status" value="6"/>
</dbReference>
<dbReference type="GO" id="GO:0005576">
    <property type="term" value="C:extracellular region"/>
    <property type="evidence" value="ECO:0007669"/>
    <property type="project" value="InterPro"/>
</dbReference>
<evidence type="ECO:0000256" key="7">
    <source>
        <dbReference type="ARBA" id="ARBA00023170"/>
    </source>
</evidence>
<dbReference type="PROSITE" id="PS50068">
    <property type="entry name" value="LDLRA_2"/>
    <property type="match status" value="10"/>
</dbReference>
<protein>
    <submittedName>
        <fullName evidence="12">Putative basement membrane-specific heparan sulfate proteoglycan core protein isoform X6</fullName>
    </submittedName>
</protein>
<dbReference type="PANTHER" id="PTHR22722">
    <property type="entry name" value="LOW-DENSITY LIPOPROTEIN RECEPTOR-RELATED PROTEIN 2-RELATED"/>
    <property type="match status" value="1"/>
</dbReference>
<feature type="disulfide bond" evidence="9">
    <location>
        <begin position="522"/>
        <end position="537"/>
    </location>
</feature>
<dbReference type="AlphaFoldDB" id="A0A423U7Y7"/>
<dbReference type="CDD" id="cd00112">
    <property type="entry name" value="LDLa"/>
    <property type="match status" value="7"/>
</dbReference>
<feature type="disulfide bond" evidence="9">
    <location>
        <begin position="828"/>
        <end position="843"/>
    </location>
</feature>
<dbReference type="InterPro" id="IPR008197">
    <property type="entry name" value="WAP_dom"/>
</dbReference>
<dbReference type="GO" id="GO:0043235">
    <property type="term" value="C:receptor complex"/>
    <property type="evidence" value="ECO:0007669"/>
    <property type="project" value="TreeGrafter"/>
</dbReference>
<dbReference type="Proteomes" id="UP000283509">
    <property type="component" value="Unassembled WGS sequence"/>
</dbReference>
<feature type="domain" description="WAP" evidence="11">
    <location>
        <begin position="73"/>
        <end position="121"/>
    </location>
</feature>
<proteinExistence type="predicted"/>
<evidence type="ECO:0000259" key="11">
    <source>
        <dbReference type="PROSITE" id="PS51390"/>
    </source>
</evidence>
<dbReference type="EMBL" id="QCYY01000496">
    <property type="protein sequence ID" value="ROT84796.1"/>
    <property type="molecule type" value="Genomic_DNA"/>
</dbReference>
<feature type="disulfide bond" evidence="9">
    <location>
        <begin position="675"/>
        <end position="690"/>
    </location>
</feature>
<evidence type="ECO:0000313" key="13">
    <source>
        <dbReference type="Proteomes" id="UP000283509"/>
    </source>
</evidence>
<dbReference type="Gene3D" id="4.10.75.10">
    <property type="entry name" value="Elafin-like"/>
    <property type="match status" value="1"/>
</dbReference>